<feature type="domain" description="VWFD" evidence="2">
    <location>
        <begin position="24"/>
        <end position="216"/>
    </location>
</feature>
<dbReference type="Pfam" id="PF00094">
    <property type="entry name" value="VWD"/>
    <property type="match status" value="1"/>
</dbReference>
<proteinExistence type="predicted"/>
<gene>
    <name evidence="3" type="ORF">OAUR00152_LOCUS17961</name>
</gene>
<keyword evidence="1" id="KW-0732">Signal</keyword>
<accession>A0A7S4IZJ8</accession>
<evidence type="ECO:0000313" key="3">
    <source>
        <dbReference type="EMBL" id="CAE2244455.1"/>
    </source>
</evidence>
<feature type="chain" id="PRO_5030615891" description="VWFD domain-containing protein" evidence="1">
    <location>
        <begin position="20"/>
        <end position="487"/>
    </location>
</feature>
<evidence type="ECO:0000256" key="1">
    <source>
        <dbReference type="SAM" id="SignalP"/>
    </source>
</evidence>
<dbReference type="EMBL" id="HBKQ01026548">
    <property type="protein sequence ID" value="CAE2244455.1"/>
    <property type="molecule type" value="Transcribed_RNA"/>
</dbReference>
<protein>
    <recommendedName>
        <fullName evidence="2">VWFD domain-containing protein</fullName>
    </recommendedName>
</protein>
<dbReference type="InterPro" id="IPR001846">
    <property type="entry name" value="VWF_type-D"/>
</dbReference>
<organism evidence="3">
    <name type="scientific">Odontella aurita</name>
    <dbReference type="NCBI Taxonomy" id="265563"/>
    <lineage>
        <taxon>Eukaryota</taxon>
        <taxon>Sar</taxon>
        <taxon>Stramenopiles</taxon>
        <taxon>Ochrophyta</taxon>
        <taxon>Bacillariophyta</taxon>
        <taxon>Mediophyceae</taxon>
        <taxon>Biddulphiophycidae</taxon>
        <taxon>Eupodiscales</taxon>
        <taxon>Odontellaceae</taxon>
        <taxon>Odontella</taxon>
    </lineage>
</organism>
<evidence type="ECO:0000259" key="2">
    <source>
        <dbReference type="PROSITE" id="PS51233"/>
    </source>
</evidence>
<sequence>MNFYIATSLLAMTAMNVNAAGSKATCRVNPDPHFMTWDGIYYDYHGGCDLVLIQNPVFDGGDEFDLHIRTVPQNSWGGISSAVLQIGTDKLEVQDDGSTFFNGVLVNPTTLTIMGNAGYSISYATTTSQDVWEVTLSGGQYVRIMNYDYGGLTAGSISIEVYADDSEFNSSVGMCGTWTMPGLIARNGLTDYQTVPPPGAGIQMGQEWQVLASEDQLFQSYGPSVILPGNTCLSPPPPGGDGDIKREDAEDACEHVEGENFNNCVFDVMATQNFAWAQAPFYFKYQCTSKRNLCKRKGGRCMEQKDCDSKTHFCRPNLCYAKKVPVWLHDLDHAATNVTRKLASERQELASQFEDDSQTAVDILHRSTQADGIMDGPALSEFRDPCVCAIPKPFQSGECCKFTGPLPFNCAAIDAMIGVPGADVNGRCNAVQGGNACAWDYSNPDCCEIAMNDAICKLPNEEAEEACKWALEKRAIDSTGVARGIRG</sequence>
<dbReference type="AlphaFoldDB" id="A0A7S4IZJ8"/>
<name>A0A7S4IZJ8_9STRA</name>
<reference evidence="3" key="1">
    <citation type="submission" date="2021-01" db="EMBL/GenBank/DDBJ databases">
        <authorList>
            <person name="Corre E."/>
            <person name="Pelletier E."/>
            <person name="Niang G."/>
            <person name="Scheremetjew M."/>
            <person name="Finn R."/>
            <person name="Kale V."/>
            <person name="Holt S."/>
            <person name="Cochrane G."/>
            <person name="Meng A."/>
            <person name="Brown T."/>
            <person name="Cohen L."/>
        </authorList>
    </citation>
    <scope>NUCLEOTIDE SEQUENCE</scope>
    <source>
        <strain evidence="3">Isolate 1302-5</strain>
    </source>
</reference>
<dbReference type="PROSITE" id="PS51233">
    <property type="entry name" value="VWFD"/>
    <property type="match status" value="1"/>
</dbReference>
<feature type="signal peptide" evidence="1">
    <location>
        <begin position="1"/>
        <end position="19"/>
    </location>
</feature>